<dbReference type="Proteomes" id="UP000092445">
    <property type="component" value="Unassembled WGS sequence"/>
</dbReference>
<reference evidence="2" key="1">
    <citation type="submission" date="2014-03" db="EMBL/GenBank/DDBJ databases">
        <authorList>
            <person name="Aksoy S."/>
            <person name="Warren W."/>
            <person name="Wilson R.K."/>
        </authorList>
    </citation>
    <scope>NUCLEOTIDE SEQUENCE [LARGE SCALE GENOMIC DNA]</scope>
    <source>
        <strain evidence="2">IAEA</strain>
    </source>
</reference>
<sequence length="101" mass="11365">MHTQNIGFFLPTVDHRHEHHDSNSNDGLMVLSSSIHMANNSSTEAEEIHTIFGSQNNSLSCSLHTSMLYVNSINDVKAFSTLIVVYVKVRFDIGNTWIIFV</sequence>
<reference evidence="1" key="2">
    <citation type="submission" date="2020-05" db="UniProtKB">
        <authorList>
            <consortium name="EnsemblMetazoa"/>
        </authorList>
    </citation>
    <scope>IDENTIFICATION</scope>
    <source>
        <strain evidence="1">IAEA</strain>
    </source>
</reference>
<accession>A0A1A9ZAM0</accession>
<organism evidence="1 2">
    <name type="scientific">Glossina pallidipes</name>
    <name type="common">Tsetse fly</name>
    <dbReference type="NCBI Taxonomy" id="7398"/>
    <lineage>
        <taxon>Eukaryota</taxon>
        <taxon>Metazoa</taxon>
        <taxon>Ecdysozoa</taxon>
        <taxon>Arthropoda</taxon>
        <taxon>Hexapoda</taxon>
        <taxon>Insecta</taxon>
        <taxon>Pterygota</taxon>
        <taxon>Neoptera</taxon>
        <taxon>Endopterygota</taxon>
        <taxon>Diptera</taxon>
        <taxon>Brachycera</taxon>
        <taxon>Muscomorpha</taxon>
        <taxon>Hippoboscoidea</taxon>
        <taxon>Glossinidae</taxon>
        <taxon>Glossina</taxon>
    </lineage>
</organism>
<proteinExistence type="predicted"/>
<dbReference type="EnsemblMetazoa" id="GPAI008793-RA">
    <property type="protein sequence ID" value="GPAI008793-PA"/>
    <property type="gene ID" value="GPAI008793"/>
</dbReference>
<dbReference type="VEuPathDB" id="VectorBase:GPAI008793"/>
<evidence type="ECO:0000313" key="2">
    <source>
        <dbReference type="Proteomes" id="UP000092445"/>
    </source>
</evidence>
<keyword evidence="2" id="KW-1185">Reference proteome</keyword>
<protein>
    <submittedName>
        <fullName evidence="1">Uncharacterized protein</fullName>
    </submittedName>
</protein>
<evidence type="ECO:0000313" key="1">
    <source>
        <dbReference type="EnsemblMetazoa" id="GPAI008793-PA"/>
    </source>
</evidence>
<dbReference type="AlphaFoldDB" id="A0A1A9ZAM0"/>
<name>A0A1A9ZAM0_GLOPL</name>